<dbReference type="InterPro" id="IPR017138">
    <property type="entry name" value="Asp_Glu_LeuTrfase"/>
</dbReference>
<dbReference type="AlphaFoldDB" id="A0A7C2XGK5"/>
<dbReference type="Pfam" id="PF04376">
    <property type="entry name" value="ATE_N"/>
    <property type="match status" value="1"/>
</dbReference>
<comment type="function">
    <text evidence="4">Functions in the N-end rule pathway of protein degradation where it conjugates Leu from its aminoacyl-tRNA to the N-termini of proteins containing an N-terminal aspartate or glutamate.</text>
</comment>
<dbReference type="InterPro" id="IPR007471">
    <property type="entry name" value="N-end_Aminoacyl_Trfase_N"/>
</dbReference>
<proteinExistence type="inferred from homology"/>
<dbReference type="SUPFAM" id="SSF55729">
    <property type="entry name" value="Acyl-CoA N-acyltransferases (Nat)"/>
    <property type="match status" value="1"/>
</dbReference>
<dbReference type="GO" id="GO:0005737">
    <property type="term" value="C:cytoplasm"/>
    <property type="evidence" value="ECO:0007669"/>
    <property type="project" value="UniProtKB-SubCell"/>
</dbReference>
<keyword evidence="1 4" id="KW-0963">Cytoplasm</keyword>
<dbReference type="EMBL" id="DSDS01000057">
    <property type="protein sequence ID" value="HET97590.1"/>
    <property type="molecule type" value="Genomic_DNA"/>
</dbReference>
<evidence type="ECO:0000256" key="3">
    <source>
        <dbReference type="ARBA" id="ARBA00023315"/>
    </source>
</evidence>
<dbReference type="GO" id="GO:0071596">
    <property type="term" value="P:ubiquitin-dependent protein catabolic process via the N-end rule pathway"/>
    <property type="evidence" value="ECO:0007669"/>
    <property type="project" value="InterPro"/>
</dbReference>
<evidence type="ECO:0000259" key="6">
    <source>
        <dbReference type="Pfam" id="PF04377"/>
    </source>
</evidence>
<sequence>MAGDLFDVPAECPYGLEQPAVYRQTWCPSLSGELFAGLLAAGYRRNGNTLYTMACPNCRGCVPIRLAVADFVANRNQRRVWRRNRDLIVSHGPLQVSEEKLALCERFLSRRYPERDIQRAQRRRLGGEQPFARAVEYYSGFFLSSITESYEVAYHLAGKLVGLAVIDLAPEACNAVYFYFDPELEKRSLGTMNILYLIELGKKIGCRYLYLGYWIEGVAAMSYKARFKPHQLLLAGRWQTVE</sequence>
<comment type="catalytic activity">
    <reaction evidence="4">
        <text>N-terminal L-aspartyl-[protein] + L-leucyl-tRNA(Leu) = N-terminal L-leucyl-L-aspartyl-[protein] + tRNA(Leu) + H(+)</text>
        <dbReference type="Rhea" id="RHEA:50420"/>
        <dbReference type="Rhea" id="RHEA-COMP:9613"/>
        <dbReference type="Rhea" id="RHEA-COMP:9622"/>
        <dbReference type="Rhea" id="RHEA-COMP:12669"/>
        <dbReference type="Rhea" id="RHEA-COMP:12674"/>
        <dbReference type="ChEBI" id="CHEBI:15378"/>
        <dbReference type="ChEBI" id="CHEBI:64720"/>
        <dbReference type="ChEBI" id="CHEBI:78442"/>
        <dbReference type="ChEBI" id="CHEBI:78494"/>
        <dbReference type="ChEBI" id="CHEBI:133042"/>
        <dbReference type="EC" id="2.3.2.29"/>
    </reaction>
</comment>
<evidence type="ECO:0000259" key="5">
    <source>
        <dbReference type="Pfam" id="PF04376"/>
    </source>
</evidence>
<keyword evidence="2 4" id="KW-0808">Transferase</keyword>
<dbReference type="Pfam" id="PF04377">
    <property type="entry name" value="ATE_C"/>
    <property type="match status" value="1"/>
</dbReference>
<comment type="similarity">
    <text evidence="4">Belongs to the R-transferase family. Bpt subfamily.</text>
</comment>
<keyword evidence="3 4" id="KW-0012">Acyltransferase</keyword>
<name>A0A7C2XGK5_9BACT</name>
<dbReference type="InterPro" id="IPR007472">
    <property type="entry name" value="N-end_Aminoacyl_Trfase_C"/>
</dbReference>
<reference evidence="7" key="1">
    <citation type="journal article" date="2020" name="mSystems">
        <title>Genome- and Community-Level Interaction Insights into Carbon Utilization and Element Cycling Functions of Hydrothermarchaeota in Hydrothermal Sediment.</title>
        <authorList>
            <person name="Zhou Z."/>
            <person name="Liu Y."/>
            <person name="Xu W."/>
            <person name="Pan J."/>
            <person name="Luo Z.H."/>
            <person name="Li M."/>
        </authorList>
    </citation>
    <scope>NUCLEOTIDE SEQUENCE [LARGE SCALE GENOMIC DNA]</scope>
    <source>
        <strain evidence="7">SpSt-1224</strain>
    </source>
</reference>
<dbReference type="GO" id="GO:0004057">
    <property type="term" value="F:arginyl-tRNA--protein transferase activity"/>
    <property type="evidence" value="ECO:0007669"/>
    <property type="project" value="InterPro"/>
</dbReference>
<gene>
    <name evidence="4" type="primary">bpt</name>
    <name evidence="7" type="ORF">ENN98_02605</name>
</gene>
<evidence type="ECO:0000256" key="4">
    <source>
        <dbReference type="HAMAP-Rule" id="MF_00689"/>
    </source>
</evidence>
<dbReference type="InterPro" id="IPR030700">
    <property type="entry name" value="N-end_Aminoacyl_Trfase"/>
</dbReference>
<dbReference type="EC" id="2.3.2.29" evidence="4"/>
<feature type="domain" description="N-end aminoacyl transferase N-terminal" evidence="5">
    <location>
        <begin position="11"/>
        <end position="79"/>
    </location>
</feature>
<dbReference type="HAMAP" id="MF_00689">
    <property type="entry name" value="Bpt"/>
    <property type="match status" value="1"/>
</dbReference>
<protein>
    <recommendedName>
        <fullName evidence="4">Aspartate/glutamate leucyltransferase</fullName>
        <ecNumber evidence="4">2.3.2.29</ecNumber>
    </recommendedName>
</protein>
<dbReference type="PIRSF" id="PIRSF037208">
    <property type="entry name" value="ATE_pro_prd"/>
    <property type="match status" value="1"/>
</dbReference>
<evidence type="ECO:0000313" key="7">
    <source>
        <dbReference type="EMBL" id="HET97590.1"/>
    </source>
</evidence>
<dbReference type="InterPro" id="IPR016181">
    <property type="entry name" value="Acyl_CoA_acyltransferase"/>
</dbReference>
<organism evidence="7">
    <name type="scientific">Desulfurivibrio alkaliphilus</name>
    <dbReference type="NCBI Taxonomy" id="427923"/>
    <lineage>
        <taxon>Bacteria</taxon>
        <taxon>Pseudomonadati</taxon>
        <taxon>Thermodesulfobacteriota</taxon>
        <taxon>Desulfobulbia</taxon>
        <taxon>Desulfobulbales</taxon>
        <taxon>Desulfobulbaceae</taxon>
        <taxon>Desulfurivibrio</taxon>
    </lineage>
</organism>
<evidence type="ECO:0000256" key="2">
    <source>
        <dbReference type="ARBA" id="ARBA00022679"/>
    </source>
</evidence>
<evidence type="ECO:0000256" key="1">
    <source>
        <dbReference type="ARBA" id="ARBA00022490"/>
    </source>
</evidence>
<feature type="domain" description="N-end rule aminoacyl transferase C-terminal" evidence="6">
    <location>
        <begin position="127"/>
        <end position="233"/>
    </location>
</feature>
<dbReference type="PANTHER" id="PTHR21367:SF1">
    <property type="entry name" value="ARGINYL-TRNA--PROTEIN TRANSFERASE 1"/>
    <property type="match status" value="1"/>
</dbReference>
<dbReference type="PANTHER" id="PTHR21367">
    <property type="entry name" value="ARGININE-TRNA-PROTEIN TRANSFERASE 1"/>
    <property type="match status" value="1"/>
</dbReference>
<accession>A0A7C2XGK5</accession>
<comment type="catalytic activity">
    <reaction evidence="4">
        <text>N-terminal L-glutamyl-[protein] + L-leucyl-tRNA(Leu) = N-terminal L-leucyl-L-glutamyl-[protein] + tRNA(Leu) + H(+)</text>
        <dbReference type="Rhea" id="RHEA:50412"/>
        <dbReference type="Rhea" id="RHEA-COMP:9613"/>
        <dbReference type="Rhea" id="RHEA-COMP:9622"/>
        <dbReference type="Rhea" id="RHEA-COMP:12664"/>
        <dbReference type="Rhea" id="RHEA-COMP:12668"/>
        <dbReference type="ChEBI" id="CHEBI:15378"/>
        <dbReference type="ChEBI" id="CHEBI:64721"/>
        <dbReference type="ChEBI" id="CHEBI:78442"/>
        <dbReference type="ChEBI" id="CHEBI:78494"/>
        <dbReference type="ChEBI" id="CHEBI:133041"/>
        <dbReference type="EC" id="2.3.2.29"/>
    </reaction>
</comment>
<comment type="subcellular location">
    <subcellularLocation>
        <location evidence="4">Cytoplasm</location>
    </subcellularLocation>
</comment>
<dbReference type="Proteomes" id="UP000885986">
    <property type="component" value="Unassembled WGS sequence"/>
</dbReference>
<dbReference type="NCBIfam" id="NF002346">
    <property type="entry name" value="PRK01305.2-3"/>
    <property type="match status" value="1"/>
</dbReference>
<dbReference type="GO" id="GO:0008914">
    <property type="term" value="F:leucyl-tRNA--protein transferase activity"/>
    <property type="evidence" value="ECO:0007669"/>
    <property type="project" value="UniProtKB-UniRule"/>
</dbReference>
<comment type="caution">
    <text evidence="7">The sequence shown here is derived from an EMBL/GenBank/DDBJ whole genome shotgun (WGS) entry which is preliminary data.</text>
</comment>